<gene>
    <name evidence="1" type="ORF">FHS27_005593</name>
</gene>
<dbReference type="AlphaFoldDB" id="A0A7W5H8R7"/>
<protein>
    <submittedName>
        <fullName evidence="1">Uncharacterized protein</fullName>
    </submittedName>
</protein>
<organism evidence="1 2">
    <name type="scientific">Aporhodopirellula rubra</name>
    <dbReference type="NCBI Taxonomy" id="980271"/>
    <lineage>
        <taxon>Bacteria</taxon>
        <taxon>Pseudomonadati</taxon>
        <taxon>Planctomycetota</taxon>
        <taxon>Planctomycetia</taxon>
        <taxon>Pirellulales</taxon>
        <taxon>Pirellulaceae</taxon>
        <taxon>Aporhodopirellula</taxon>
    </lineage>
</organism>
<evidence type="ECO:0000313" key="2">
    <source>
        <dbReference type="Proteomes" id="UP000536179"/>
    </source>
</evidence>
<accession>A0A7W5H8R7</accession>
<keyword evidence="2" id="KW-1185">Reference proteome</keyword>
<reference evidence="1 2" key="1">
    <citation type="submission" date="2020-08" db="EMBL/GenBank/DDBJ databases">
        <title>Genomic Encyclopedia of Type Strains, Phase III (KMG-III): the genomes of soil and plant-associated and newly described type strains.</title>
        <authorList>
            <person name="Whitman W."/>
        </authorList>
    </citation>
    <scope>NUCLEOTIDE SEQUENCE [LARGE SCALE GENOMIC DNA]</scope>
    <source>
        <strain evidence="1 2">CECT 8075</strain>
    </source>
</reference>
<dbReference type="EMBL" id="JACHXU010000027">
    <property type="protein sequence ID" value="MBB3209753.1"/>
    <property type="molecule type" value="Genomic_DNA"/>
</dbReference>
<proteinExistence type="predicted"/>
<name>A0A7W5H8R7_9BACT</name>
<evidence type="ECO:0000313" key="1">
    <source>
        <dbReference type="EMBL" id="MBB3209753.1"/>
    </source>
</evidence>
<dbReference type="Proteomes" id="UP000536179">
    <property type="component" value="Unassembled WGS sequence"/>
</dbReference>
<sequence length="67" mass="7709">MNIDKLPHLLGLYLDEGLNSTSKQELEEILIKSPSARKTFWQHANIHAMLRQLHRPTSTGDTHRFTA</sequence>
<comment type="caution">
    <text evidence="1">The sequence shown here is derived from an EMBL/GenBank/DDBJ whole genome shotgun (WGS) entry which is preliminary data.</text>
</comment>